<dbReference type="RefSeq" id="WP_189004527.1">
    <property type="nucleotide sequence ID" value="NZ_BMPP01000002.1"/>
</dbReference>
<feature type="region of interest" description="Disordered" evidence="1">
    <location>
        <begin position="142"/>
        <end position="190"/>
    </location>
</feature>
<dbReference type="Proteomes" id="UP000647587">
    <property type="component" value="Unassembled WGS sequence"/>
</dbReference>
<organism evidence="2 3">
    <name type="scientific">Deinococcus malanensis</name>
    <dbReference type="NCBI Taxonomy" id="1706855"/>
    <lineage>
        <taxon>Bacteria</taxon>
        <taxon>Thermotogati</taxon>
        <taxon>Deinococcota</taxon>
        <taxon>Deinococci</taxon>
        <taxon>Deinococcales</taxon>
        <taxon>Deinococcaceae</taxon>
        <taxon>Deinococcus</taxon>
    </lineage>
</organism>
<keyword evidence="3" id="KW-1185">Reference proteome</keyword>
<feature type="compositionally biased region" description="Acidic residues" evidence="1">
    <location>
        <begin position="39"/>
        <end position="49"/>
    </location>
</feature>
<evidence type="ECO:0000313" key="3">
    <source>
        <dbReference type="Proteomes" id="UP000647587"/>
    </source>
</evidence>
<name>A0ABQ2ELI4_9DEIO</name>
<proteinExistence type="predicted"/>
<comment type="caution">
    <text evidence="2">The sequence shown here is derived from an EMBL/GenBank/DDBJ whole genome shotgun (WGS) entry which is preliminary data.</text>
</comment>
<gene>
    <name evidence="2" type="ORF">GCM10008955_06620</name>
</gene>
<evidence type="ECO:0000313" key="2">
    <source>
        <dbReference type="EMBL" id="GGK15827.1"/>
    </source>
</evidence>
<dbReference type="EMBL" id="BMPP01000002">
    <property type="protein sequence ID" value="GGK15827.1"/>
    <property type="molecule type" value="Genomic_DNA"/>
</dbReference>
<feature type="compositionally biased region" description="Low complexity" evidence="1">
    <location>
        <begin position="15"/>
        <end position="24"/>
    </location>
</feature>
<evidence type="ECO:0000256" key="1">
    <source>
        <dbReference type="SAM" id="MobiDB-lite"/>
    </source>
</evidence>
<sequence>MPKKANKDSASGNPAAADDQAQASADRDLAVPETVDFSLPEDDLPENQDDQSNADRIRAAQDDLDDLPVSGDVTGGNHSPGTDALAGAGIALDDGIDPSIRTEMLDNAVAYLDDAPAGNVNDEPGFDDGVPNSISDFSVITPDNPGGVTRLADPSFDAGGEVHGPRVGGSGAFDGGPPRTTPLPGSNDDE</sequence>
<reference evidence="3" key="1">
    <citation type="journal article" date="2019" name="Int. J. Syst. Evol. Microbiol.">
        <title>The Global Catalogue of Microorganisms (GCM) 10K type strain sequencing project: providing services to taxonomists for standard genome sequencing and annotation.</title>
        <authorList>
            <consortium name="The Broad Institute Genomics Platform"/>
            <consortium name="The Broad Institute Genome Sequencing Center for Infectious Disease"/>
            <person name="Wu L."/>
            <person name="Ma J."/>
        </authorList>
    </citation>
    <scope>NUCLEOTIDE SEQUENCE [LARGE SCALE GENOMIC DNA]</scope>
    <source>
        <strain evidence="3">JCM 30331</strain>
    </source>
</reference>
<accession>A0ABQ2ELI4</accession>
<protein>
    <submittedName>
        <fullName evidence="2">Uncharacterized protein</fullName>
    </submittedName>
</protein>
<feature type="region of interest" description="Disordered" evidence="1">
    <location>
        <begin position="1"/>
        <end position="88"/>
    </location>
</feature>